<gene>
    <name evidence="4" type="ORF">QE152_g10920</name>
</gene>
<accession>A0AAW1LRU3</accession>
<evidence type="ECO:0000313" key="4">
    <source>
        <dbReference type="EMBL" id="KAK9737188.1"/>
    </source>
</evidence>
<dbReference type="AlphaFoldDB" id="A0AAW1LRU3"/>
<dbReference type="Proteomes" id="UP001458880">
    <property type="component" value="Unassembled WGS sequence"/>
</dbReference>
<name>A0AAW1LRU3_POPJA</name>
<evidence type="ECO:0000313" key="5">
    <source>
        <dbReference type="Proteomes" id="UP001458880"/>
    </source>
</evidence>
<evidence type="ECO:0000256" key="1">
    <source>
        <dbReference type="ARBA" id="ARBA00008889"/>
    </source>
</evidence>
<organism evidence="4 5">
    <name type="scientific">Popillia japonica</name>
    <name type="common">Japanese beetle</name>
    <dbReference type="NCBI Taxonomy" id="7064"/>
    <lineage>
        <taxon>Eukaryota</taxon>
        <taxon>Metazoa</taxon>
        <taxon>Ecdysozoa</taxon>
        <taxon>Arthropoda</taxon>
        <taxon>Hexapoda</taxon>
        <taxon>Insecta</taxon>
        <taxon>Pterygota</taxon>
        <taxon>Neoptera</taxon>
        <taxon>Endopterygota</taxon>
        <taxon>Coleoptera</taxon>
        <taxon>Polyphaga</taxon>
        <taxon>Scarabaeiformia</taxon>
        <taxon>Scarabaeidae</taxon>
        <taxon>Rutelinae</taxon>
        <taxon>Popillia</taxon>
    </lineage>
</organism>
<comment type="caution">
    <text evidence="4">The sequence shown here is derived from an EMBL/GenBank/DDBJ whole genome shotgun (WGS) entry which is preliminary data.</text>
</comment>
<dbReference type="Gene3D" id="3.30.70.1730">
    <property type="match status" value="1"/>
</dbReference>
<protein>
    <recommendedName>
        <fullName evidence="2">Large ribosomal subunit protein uL10m</fullName>
    </recommendedName>
    <alternativeName>
        <fullName evidence="3">39S ribosomal protein L10, mitochondrial</fullName>
    </alternativeName>
</protein>
<dbReference type="EMBL" id="JASPKY010000103">
    <property type="protein sequence ID" value="KAK9737188.1"/>
    <property type="molecule type" value="Genomic_DNA"/>
</dbReference>
<dbReference type="InterPro" id="IPR047865">
    <property type="entry name" value="Ribosomal_uL10_bac_type"/>
</dbReference>
<keyword evidence="5" id="KW-1185">Reference proteome</keyword>
<dbReference type="SUPFAM" id="SSF160369">
    <property type="entry name" value="Ribosomal protein L10-like"/>
    <property type="match status" value="1"/>
</dbReference>
<dbReference type="PANTHER" id="PTHR11560">
    <property type="entry name" value="39S RIBOSOMAL PROTEIN L10, MITOCHONDRIAL"/>
    <property type="match status" value="1"/>
</dbReference>
<reference evidence="4 5" key="1">
    <citation type="journal article" date="2024" name="BMC Genomics">
        <title>De novo assembly and annotation of Popillia japonica's genome with initial clues to its potential as an invasive pest.</title>
        <authorList>
            <person name="Cucini C."/>
            <person name="Boschi S."/>
            <person name="Funari R."/>
            <person name="Cardaioli E."/>
            <person name="Iannotti N."/>
            <person name="Marturano G."/>
            <person name="Paoli F."/>
            <person name="Bruttini M."/>
            <person name="Carapelli A."/>
            <person name="Frati F."/>
            <person name="Nardi F."/>
        </authorList>
    </citation>
    <scope>NUCLEOTIDE SEQUENCE [LARGE SCALE GENOMIC DNA]</scope>
    <source>
        <strain evidence="4">DMR45628</strain>
    </source>
</reference>
<sequence length="242" mass="28115">MSLITRKGILNVFTPILQTKRYRGKINIQKPKPPHFERAKYLAVTKPYYEKKKVPLCDRDIDRWGHLKIENPYQRLLANELLEKFKSSRLVGFYHMNSMTGDEHHKAEVLFYRQNMSYVNYGKATLKMAVEGTPYEILSQWYCSHNMMVFSPELKIKELLKVNKKFPMLVLLAAIVEGKFVSVHELQKLSLIPNLQDAQAQLVQTLNSAGSQVVTQLTSHQNNLVSQLEARIKQLEEKPEEK</sequence>
<evidence type="ECO:0000256" key="2">
    <source>
        <dbReference type="ARBA" id="ARBA00035707"/>
    </source>
</evidence>
<evidence type="ECO:0000256" key="3">
    <source>
        <dbReference type="ARBA" id="ARBA00035716"/>
    </source>
</evidence>
<dbReference type="InterPro" id="IPR043141">
    <property type="entry name" value="Ribosomal_uL10-like_sf"/>
</dbReference>
<proteinExistence type="inferred from homology"/>
<comment type="similarity">
    <text evidence="1">Belongs to the universal ribosomal protein uL10 family.</text>
</comment>